<dbReference type="InterPro" id="IPR000515">
    <property type="entry name" value="MetI-like"/>
</dbReference>
<proteinExistence type="inferred from homology"/>
<feature type="transmembrane region" description="Helical" evidence="7">
    <location>
        <begin position="193"/>
        <end position="218"/>
    </location>
</feature>
<gene>
    <name evidence="9" type="ORF">PQ456_11875</name>
</gene>
<evidence type="ECO:0000313" key="9">
    <source>
        <dbReference type="EMBL" id="WCT53909.1"/>
    </source>
</evidence>
<reference evidence="9 10" key="1">
    <citation type="submission" date="2023-02" db="EMBL/GenBank/DDBJ databases">
        <title>Genome sequence of Paenibacillus kyungheensis KACC 18744.</title>
        <authorList>
            <person name="Kim S."/>
            <person name="Heo J."/>
            <person name="Kwon S.-W."/>
        </authorList>
    </citation>
    <scope>NUCLEOTIDE SEQUENCE [LARGE SCALE GENOMIC DNA]</scope>
    <source>
        <strain evidence="9 10">KACC 18744</strain>
    </source>
</reference>
<keyword evidence="2 7" id="KW-0813">Transport</keyword>
<evidence type="ECO:0000256" key="6">
    <source>
        <dbReference type="ARBA" id="ARBA00023136"/>
    </source>
</evidence>
<dbReference type="AlphaFoldDB" id="A0AAX3LWS9"/>
<evidence type="ECO:0000256" key="7">
    <source>
        <dbReference type="RuleBase" id="RU363032"/>
    </source>
</evidence>
<evidence type="ECO:0000256" key="3">
    <source>
        <dbReference type="ARBA" id="ARBA00022475"/>
    </source>
</evidence>
<dbReference type="GO" id="GO:0005886">
    <property type="term" value="C:plasma membrane"/>
    <property type="evidence" value="ECO:0007669"/>
    <property type="project" value="UniProtKB-SubCell"/>
</dbReference>
<evidence type="ECO:0000313" key="10">
    <source>
        <dbReference type="Proteomes" id="UP001220509"/>
    </source>
</evidence>
<dbReference type="Pfam" id="PF00528">
    <property type="entry name" value="BPD_transp_1"/>
    <property type="match status" value="1"/>
</dbReference>
<evidence type="ECO:0000256" key="4">
    <source>
        <dbReference type="ARBA" id="ARBA00022692"/>
    </source>
</evidence>
<evidence type="ECO:0000256" key="2">
    <source>
        <dbReference type="ARBA" id="ARBA00022448"/>
    </source>
</evidence>
<feature type="transmembrane region" description="Helical" evidence="7">
    <location>
        <begin position="304"/>
        <end position="321"/>
    </location>
</feature>
<dbReference type="KEGG" id="pka:PQ456_11875"/>
<sequence length="331" mass="37264">MIKKEANDESEVSVNLDKTSVFSTKRSIRKTRSIVRYPRQTRRYSEYILAALFLAPSILLFGIFLFYPLIKSVYLSLHSTTPRGDVAKFVGFKNFTNLFTSDTFLSSLWVTTQFMLFTVPTTLILALILAAFCRSRIKGSRIFRFIFALPLAISVSTGSVIWMVLFHPTLGTLNYFLSVAGLPTINWLTDPNWALISISIMTIWMNLGFLFILLLGGMEGVPEDIYESARMDGASPIRTFVQLTLPLISPTIFFASVTSMIGAFQAFGQINILTKGGPMNSTNVIVYNLYQDAFMNFRFGTGSAQALVLFVMILILTLIQFKFGEKKVHYQ</sequence>
<dbReference type="EMBL" id="CP117416">
    <property type="protein sequence ID" value="WCT53909.1"/>
    <property type="molecule type" value="Genomic_DNA"/>
</dbReference>
<dbReference type="Gene3D" id="1.10.3720.10">
    <property type="entry name" value="MetI-like"/>
    <property type="match status" value="1"/>
</dbReference>
<dbReference type="InterPro" id="IPR035906">
    <property type="entry name" value="MetI-like_sf"/>
</dbReference>
<dbReference type="Proteomes" id="UP001220509">
    <property type="component" value="Chromosome"/>
</dbReference>
<dbReference type="PROSITE" id="PS50928">
    <property type="entry name" value="ABC_TM1"/>
    <property type="match status" value="1"/>
</dbReference>
<keyword evidence="6 7" id="KW-0472">Membrane</keyword>
<organism evidence="9 10">
    <name type="scientific">Paenibacillus kyungheensis</name>
    <dbReference type="NCBI Taxonomy" id="1452732"/>
    <lineage>
        <taxon>Bacteria</taxon>
        <taxon>Bacillati</taxon>
        <taxon>Bacillota</taxon>
        <taxon>Bacilli</taxon>
        <taxon>Bacillales</taxon>
        <taxon>Paenibacillaceae</taxon>
        <taxon>Paenibacillus</taxon>
    </lineage>
</organism>
<keyword evidence="5 7" id="KW-1133">Transmembrane helix</keyword>
<dbReference type="CDD" id="cd06261">
    <property type="entry name" value="TM_PBP2"/>
    <property type="match status" value="1"/>
</dbReference>
<feature type="domain" description="ABC transmembrane type-1" evidence="8">
    <location>
        <begin position="104"/>
        <end position="320"/>
    </location>
</feature>
<keyword evidence="3" id="KW-1003">Cell membrane</keyword>
<feature type="transmembrane region" description="Helical" evidence="7">
    <location>
        <begin position="47"/>
        <end position="70"/>
    </location>
</feature>
<dbReference type="InterPro" id="IPR051393">
    <property type="entry name" value="ABC_transporter_permease"/>
</dbReference>
<comment type="similarity">
    <text evidence="7">Belongs to the binding-protein-dependent transport system permease family.</text>
</comment>
<feature type="transmembrane region" description="Helical" evidence="7">
    <location>
        <begin position="239"/>
        <end position="264"/>
    </location>
</feature>
<accession>A0AAX3LWS9</accession>
<dbReference type="PANTHER" id="PTHR30193">
    <property type="entry name" value="ABC TRANSPORTER PERMEASE PROTEIN"/>
    <property type="match status" value="1"/>
</dbReference>
<protein>
    <submittedName>
        <fullName evidence="9">Sugar ABC transporter permease</fullName>
    </submittedName>
</protein>
<evidence type="ECO:0000256" key="1">
    <source>
        <dbReference type="ARBA" id="ARBA00004651"/>
    </source>
</evidence>
<dbReference type="SUPFAM" id="SSF161098">
    <property type="entry name" value="MetI-like"/>
    <property type="match status" value="1"/>
</dbReference>
<dbReference type="PANTHER" id="PTHR30193:SF37">
    <property type="entry name" value="INNER MEMBRANE ABC TRANSPORTER PERMEASE PROTEIN YCJO"/>
    <property type="match status" value="1"/>
</dbReference>
<name>A0AAX3LWS9_9BACL</name>
<evidence type="ECO:0000256" key="5">
    <source>
        <dbReference type="ARBA" id="ARBA00022989"/>
    </source>
</evidence>
<dbReference type="GO" id="GO:0055085">
    <property type="term" value="P:transmembrane transport"/>
    <property type="evidence" value="ECO:0007669"/>
    <property type="project" value="InterPro"/>
</dbReference>
<evidence type="ECO:0000259" key="8">
    <source>
        <dbReference type="PROSITE" id="PS50928"/>
    </source>
</evidence>
<comment type="subcellular location">
    <subcellularLocation>
        <location evidence="1 7">Cell membrane</location>
        <topology evidence="1 7">Multi-pass membrane protein</topology>
    </subcellularLocation>
</comment>
<feature type="transmembrane region" description="Helical" evidence="7">
    <location>
        <begin position="145"/>
        <end position="165"/>
    </location>
</feature>
<feature type="transmembrane region" description="Helical" evidence="7">
    <location>
        <begin position="114"/>
        <end position="133"/>
    </location>
</feature>
<keyword evidence="10" id="KW-1185">Reference proteome</keyword>
<keyword evidence="4 7" id="KW-0812">Transmembrane</keyword>